<name>A0A0A9BJK2_ARUDO</name>
<feature type="transmembrane region" description="Helical" evidence="1">
    <location>
        <begin position="21"/>
        <end position="42"/>
    </location>
</feature>
<keyword evidence="1" id="KW-0472">Membrane</keyword>
<protein>
    <submittedName>
        <fullName evidence="2">Uncharacterized protein</fullName>
    </submittedName>
</protein>
<keyword evidence="1" id="KW-0812">Transmembrane</keyword>
<accession>A0A0A9BJK2</accession>
<reference evidence="2" key="1">
    <citation type="submission" date="2014-09" db="EMBL/GenBank/DDBJ databases">
        <authorList>
            <person name="Magalhaes I.L.F."/>
            <person name="Oliveira U."/>
            <person name="Santos F.R."/>
            <person name="Vidigal T.H.D.A."/>
            <person name="Brescovit A.D."/>
            <person name="Santos A.J."/>
        </authorList>
    </citation>
    <scope>NUCLEOTIDE SEQUENCE</scope>
    <source>
        <tissue evidence="2">Shoot tissue taken approximately 20 cm above the soil surface</tissue>
    </source>
</reference>
<dbReference type="AlphaFoldDB" id="A0A0A9BJK2"/>
<proteinExistence type="predicted"/>
<evidence type="ECO:0000313" key="2">
    <source>
        <dbReference type="EMBL" id="JAD63546.1"/>
    </source>
</evidence>
<keyword evidence="1" id="KW-1133">Transmembrane helix</keyword>
<sequence length="56" mass="6634">MMNITFGRKYIYFIRKLFPKYYLSGHTSLVSILILTFLQGLLKLHICHMTSVMTSY</sequence>
<evidence type="ECO:0000256" key="1">
    <source>
        <dbReference type="SAM" id="Phobius"/>
    </source>
</evidence>
<dbReference type="EMBL" id="GBRH01234349">
    <property type="protein sequence ID" value="JAD63546.1"/>
    <property type="molecule type" value="Transcribed_RNA"/>
</dbReference>
<reference evidence="2" key="2">
    <citation type="journal article" date="2015" name="Data Brief">
        <title>Shoot transcriptome of the giant reed, Arundo donax.</title>
        <authorList>
            <person name="Barrero R.A."/>
            <person name="Guerrero F.D."/>
            <person name="Moolhuijzen P."/>
            <person name="Goolsby J.A."/>
            <person name="Tidwell J."/>
            <person name="Bellgard S.E."/>
            <person name="Bellgard M.I."/>
        </authorList>
    </citation>
    <scope>NUCLEOTIDE SEQUENCE</scope>
    <source>
        <tissue evidence="2">Shoot tissue taken approximately 20 cm above the soil surface</tissue>
    </source>
</reference>
<organism evidence="2">
    <name type="scientific">Arundo donax</name>
    <name type="common">Giant reed</name>
    <name type="synonym">Donax arundinaceus</name>
    <dbReference type="NCBI Taxonomy" id="35708"/>
    <lineage>
        <taxon>Eukaryota</taxon>
        <taxon>Viridiplantae</taxon>
        <taxon>Streptophyta</taxon>
        <taxon>Embryophyta</taxon>
        <taxon>Tracheophyta</taxon>
        <taxon>Spermatophyta</taxon>
        <taxon>Magnoliopsida</taxon>
        <taxon>Liliopsida</taxon>
        <taxon>Poales</taxon>
        <taxon>Poaceae</taxon>
        <taxon>PACMAD clade</taxon>
        <taxon>Arundinoideae</taxon>
        <taxon>Arundineae</taxon>
        <taxon>Arundo</taxon>
    </lineage>
</organism>